<keyword evidence="2" id="KW-1185">Reference proteome</keyword>
<organism evidence="1 2">
    <name type="scientific">Flavobacterium micromati</name>
    <dbReference type="NCBI Taxonomy" id="229205"/>
    <lineage>
        <taxon>Bacteria</taxon>
        <taxon>Pseudomonadati</taxon>
        <taxon>Bacteroidota</taxon>
        <taxon>Flavobacteriia</taxon>
        <taxon>Flavobacteriales</taxon>
        <taxon>Flavobacteriaceae</taxon>
        <taxon>Flavobacterium</taxon>
    </lineage>
</organism>
<reference evidence="2" key="1">
    <citation type="submission" date="2016-11" db="EMBL/GenBank/DDBJ databases">
        <authorList>
            <person name="Varghese N."/>
            <person name="Submissions S."/>
        </authorList>
    </citation>
    <scope>NUCLEOTIDE SEQUENCE [LARGE SCALE GENOMIC DNA]</scope>
    <source>
        <strain evidence="2">DSM 17659</strain>
    </source>
</reference>
<gene>
    <name evidence="1" type="ORF">SAMN05444372_11465</name>
</gene>
<dbReference type="AlphaFoldDB" id="A0A1M5Q498"/>
<sequence>MERLCDSSFSREKNIFVNIKPSIIPLISCLEYNNDLSE</sequence>
<accession>A0A1M5Q498</accession>
<dbReference type="EMBL" id="FQWF01000014">
    <property type="protein sequence ID" value="SHH08549.1"/>
    <property type="molecule type" value="Genomic_DNA"/>
</dbReference>
<protein>
    <submittedName>
        <fullName evidence="1">Uncharacterized protein</fullName>
    </submittedName>
</protein>
<dbReference type="Proteomes" id="UP000184020">
    <property type="component" value="Unassembled WGS sequence"/>
</dbReference>
<evidence type="ECO:0000313" key="1">
    <source>
        <dbReference type="EMBL" id="SHH08549.1"/>
    </source>
</evidence>
<dbReference type="STRING" id="229205.SAMN05444372_11465"/>
<name>A0A1M5Q498_9FLAO</name>
<evidence type="ECO:0000313" key="2">
    <source>
        <dbReference type="Proteomes" id="UP000184020"/>
    </source>
</evidence>
<proteinExistence type="predicted"/>